<dbReference type="Proteomes" id="UP000559987">
    <property type="component" value="Unassembled WGS sequence"/>
</dbReference>
<evidence type="ECO:0000256" key="2">
    <source>
        <dbReference type="ARBA" id="ARBA00023125"/>
    </source>
</evidence>
<gene>
    <name evidence="5" type="ORF">FHS30_000039</name>
</gene>
<evidence type="ECO:0000259" key="4">
    <source>
        <dbReference type="PROSITE" id="PS01124"/>
    </source>
</evidence>
<dbReference type="GO" id="GO:0003700">
    <property type="term" value="F:DNA-binding transcription factor activity"/>
    <property type="evidence" value="ECO:0007669"/>
    <property type="project" value="InterPro"/>
</dbReference>
<dbReference type="PROSITE" id="PS01124">
    <property type="entry name" value="HTH_ARAC_FAMILY_2"/>
    <property type="match status" value="1"/>
</dbReference>
<dbReference type="Gene3D" id="1.10.10.60">
    <property type="entry name" value="Homeodomain-like"/>
    <property type="match status" value="1"/>
</dbReference>
<evidence type="ECO:0000256" key="1">
    <source>
        <dbReference type="ARBA" id="ARBA00023015"/>
    </source>
</evidence>
<keyword evidence="2 5" id="KW-0238">DNA-binding</keyword>
<dbReference type="Pfam" id="PF12833">
    <property type="entry name" value="HTH_18"/>
    <property type="match status" value="1"/>
</dbReference>
<evidence type="ECO:0000313" key="6">
    <source>
        <dbReference type="Proteomes" id="UP000559987"/>
    </source>
</evidence>
<reference evidence="5 6" key="1">
    <citation type="submission" date="2020-08" db="EMBL/GenBank/DDBJ databases">
        <title>Genomic Encyclopedia of Type Strains, Phase III (KMG-III): the genomes of soil and plant-associated and newly described type strains.</title>
        <authorList>
            <person name="Whitman W."/>
        </authorList>
    </citation>
    <scope>NUCLEOTIDE SEQUENCE [LARGE SCALE GENOMIC DNA]</scope>
    <source>
        <strain evidence="5 6">CECT 8571</strain>
    </source>
</reference>
<feature type="domain" description="HTH araC/xylS-type" evidence="4">
    <location>
        <begin position="230"/>
        <end position="328"/>
    </location>
</feature>
<dbReference type="InterPro" id="IPR020449">
    <property type="entry name" value="Tscrpt_reg_AraC-type_HTH"/>
</dbReference>
<dbReference type="PANTHER" id="PTHR47894:SF4">
    <property type="entry name" value="HTH-TYPE TRANSCRIPTIONAL REGULATOR GADX"/>
    <property type="match status" value="1"/>
</dbReference>
<name>A0A839UHD5_9GAMM</name>
<proteinExistence type="predicted"/>
<dbReference type="SMART" id="SM00342">
    <property type="entry name" value="HTH_ARAC"/>
    <property type="match status" value="1"/>
</dbReference>
<protein>
    <submittedName>
        <fullName evidence="5">AraC-like DNA-binding protein</fullName>
    </submittedName>
</protein>
<dbReference type="Pfam" id="PF12625">
    <property type="entry name" value="Arabinose_bd"/>
    <property type="match status" value="1"/>
</dbReference>
<dbReference type="PANTHER" id="PTHR47894">
    <property type="entry name" value="HTH-TYPE TRANSCRIPTIONAL REGULATOR GADX"/>
    <property type="match status" value="1"/>
</dbReference>
<dbReference type="AlphaFoldDB" id="A0A839UHD5"/>
<dbReference type="InterPro" id="IPR032687">
    <property type="entry name" value="AraC-type_N"/>
</dbReference>
<evidence type="ECO:0000256" key="3">
    <source>
        <dbReference type="ARBA" id="ARBA00023163"/>
    </source>
</evidence>
<dbReference type="PRINTS" id="PR00032">
    <property type="entry name" value="HTHARAC"/>
</dbReference>
<comment type="caution">
    <text evidence="5">The sequence shown here is derived from an EMBL/GenBank/DDBJ whole genome shotgun (WGS) entry which is preliminary data.</text>
</comment>
<keyword evidence="3" id="KW-0804">Transcription</keyword>
<keyword evidence="1" id="KW-0805">Transcription regulation</keyword>
<accession>A0A839UHD5</accession>
<dbReference type="EMBL" id="JACHXZ010000001">
    <property type="protein sequence ID" value="MBB3166863.1"/>
    <property type="molecule type" value="Genomic_DNA"/>
</dbReference>
<dbReference type="RefSeq" id="WP_183907213.1">
    <property type="nucleotide sequence ID" value="NZ_JACHXZ010000001.1"/>
</dbReference>
<sequence>MHYPLISQHFLTGLPELLAEHGVDPVPLYRRVGLDAALSDRRDSLIPFDRHNQLLLLAAEALNCPHLGLALARRQGLFIFGPLASLTRQCQTVGDALTLFSKHLSMVVQTVDIELIQQGQLAHLIVRGRFDQVARTVTFQDHALALAYDLIKVFCGTEWRPRAAYFAHAEPANLSPYTHFFRCPLGFDHSHLALVLDTELLGSPLHQDAAQFPTRLRQHLEQRHGADLLQQLREVIALTLATEECQLNAIAGAIGYSARTLQRRLHHQGTSFLGLQEAVRKQQAARYLRNDFYRATDVAAMLGFSELSAFTRSFKRWYGLGPQAWRLLQLERQQAPQAPVDRA</sequence>
<dbReference type="GO" id="GO:0000976">
    <property type="term" value="F:transcription cis-regulatory region binding"/>
    <property type="evidence" value="ECO:0007669"/>
    <property type="project" value="TreeGrafter"/>
</dbReference>
<dbReference type="GO" id="GO:0005829">
    <property type="term" value="C:cytosol"/>
    <property type="evidence" value="ECO:0007669"/>
    <property type="project" value="TreeGrafter"/>
</dbReference>
<dbReference type="InterPro" id="IPR018060">
    <property type="entry name" value="HTH_AraC"/>
</dbReference>
<keyword evidence="6" id="KW-1185">Reference proteome</keyword>
<dbReference type="SUPFAM" id="SSF46689">
    <property type="entry name" value="Homeodomain-like"/>
    <property type="match status" value="1"/>
</dbReference>
<evidence type="ECO:0000313" key="5">
    <source>
        <dbReference type="EMBL" id="MBB3166863.1"/>
    </source>
</evidence>
<organism evidence="5 6">
    <name type="scientific">Simiduia aestuariiviva</name>
    <dbReference type="NCBI Taxonomy" id="1510459"/>
    <lineage>
        <taxon>Bacteria</taxon>
        <taxon>Pseudomonadati</taxon>
        <taxon>Pseudomonadota</taxon>
        <taxon>Gammaproteobacteria</taxon>
        <taxon>Cellvibrionales</taxon>
        <taxon>Cellvibrionaceae</taxon>
        <taxon>Simiduia</taxon>
    </lineage>
</organism>
<dbReference type="InterPro" id="IPR009057">
    <property type="entry name" value="Homeodomain-like_sf"/>
</dbReference>